<evidence type="ECO:0000313" key="3">
    <source>
        <dbReference type="EMBL" id="CAI9933022.1"/>
    </source>
</evidence>
<dbReference type="Pfam" id="PF12799">
    <property type="entry name" value="LRR_4"/>
    <property type="match status" value="1"/>
</dbReference>
<evidence type="ECO:0000256" key="2">
    <source>
        <dbReference type="ARBA" id="ARBA00022737"/>
    </source>
</evidence>
<evidence type="ECO:0000256" key="1">
    <source>
        <dbReference type="ARBA" id="ARBA00022614"/>
    </source>
</evidence>
<dbReference type="Gene3D" id="3.80.10.10">
    <property type="entry name" value="Ribonuclease Inhibitor"/>
    <property type="match status" value="1"/>
</dbReference>
<sequence>MDEQILIDYTKQTVDLAYCNFDTIFPKFTAPAVQVLYLSGNPIIDFSFLRFFPNLRRLYCDNCKLRDLYDLDVQYLKQLSHISLCLNDFREFHIQSSSIEVLDISQNICKDISGELPNLKLLRFGFVDLSGGGTVLNSFSVFKSFYLQKNQLVEYQIHKNGFVFSFKEFDFKVKAIGAKYIYQCSEVVNIDCFVVTEHLQIERTSRIISEQNLIQEISDENFAQMYFNDQKQLNLLDTEALKPILMQLSKQKLYRVISVSNGNQTGVIVINEDEEYFQLDQIEQITAKELKRDKGIKIEIVKHQKTNQNMVKTQSIQNSQFKNSELMPNTNNANQYSISNTNNSLKLTNKNAFTNNSMQTTQQLATQMTELNEQIEITPKIPLVNSVLQVRAKNLNFAHIYCTQETNEEIVFKLSQTINLLFEHELSFISVENLIQKAISAFTKTLTDYILLDVQYNNVVIPLLLPLLKIGICDNSGFAITPQCYQKYLFLNIFANKAVIFKGLTNKVKFGFNLRFDIQKLNQNIKITIEGNGIVYDQETLKQCNVKIEVRLNGVLISDKLQTEFKGEGLYNVKLSVEQEGEGEFSKFIR</sequence>
<keyword evidence="2" id="KW-0677">Repeat</keyword>
<reference evidence="3" key="1">
    <citation type="submission" date="2023-06" db="EMBL/GenBank/DDBJ databases">
        <authorList>
            <person name="Kurt Z."/>
        </authorList>
    </citation>
    <scope>NUCLEOTIDE SEQUENCE</scope>
</reference>
<dbReference type="EMBL" id="CATOUU010000531">
    <property type="protein sequence ID" value="CAI9933022.1"/>
    <property type="molecule type" value="Genomic_DNA"/>
</dbReference>
<evidence type="ECO:0000313" key="5">
    <source>
        <dbReference type="Proteomes" id="UP001642409"/>
    </source>
</evidence>
<dbReference type="InterPro" id="IPR032675">
    <property type="entry name" value="LRR_dom_sf"/>
</dbReference>
<dbReference type="EMBL" id="CAXDID020000004">
    <property type="protein sequence ID" value="CAL5973113.1"/>
    <property type="molecule type" value="Genomic_DNA"/>
</dbReference>
<accession>A0AA86P6A6</accession>
<gene>
    <name evidence="3" type="ORF">HINF_LOCUS20667</name>
    <name evidence="4" type="ORF">HINF_LOCUS2213</name>
</gene>
<reference evidence="4 5" key="2">
    <citation type="submission" date="2024-07" db="EMBL/GenBank/DDBJ databases">
        <authorList>
            <person name="Akdeniz Z."/>
        </authorList>
    </citation>
    <scope>NUCLEOTIDE SEQUENCE [LARGE SCALE GENOMIC DNA]</scope>
</reference>
<keyword evidence="1" id="KW-0433">Leucine-rich repeat</keyword>
<protein>
    <submittedName>
        <fullName evidence="3">Leucine rich repeat 4</fullName>
    </submittedName>
    <submittedName>
        <fullName evidence="4">Leucine_rich repeat 4</fullName>
    </submittedName>
</protein>
<keyword evidence="5" id="KW-1185">Reference proteome</keyword>
<dbReference type="InterPro" id="IPR025875">
    <property type="entry name" value="Leu-rich_rpt_4"/>
</dbReference>
<dbReference type="Proteomes" id="UP001642409">
    <property type="component" value="Unassembled WGS sequence"/>
</dbReference>
<name>A0AA86P6A6_9EUKA</name>
<comment type="caution">
    <text evidence="3">The sequence shown here is derived from an EMBL/GenBank/DDBJ whole genome shotgun (WGS) entry which is preliminary data.</text>
</comment>
<proteinExistence type="predicted"/>
<dbReference type="SUPFAM" id="SSF52058">
    <property type="entry name" value="L domain-like"/>
    <property type="match status" value="1"/>
</dbReference>
<evidence type="ECO:0000313" key="4">
    <source>
        <dbReference type="EMBL" id="CAL5973113.1"/>
    </source>
</evidence>
<dbReference type="AlphaFoldDB" id="A0AA86P6A6"/>
<organism evidence="3">
    <name type="scientific">Hexamita inflata</name>
    <dbReference type="NCBI Taxonomy" id="28002"/>
    <lineage>
        <taxon>Eukaryota</taxon>
        <taxon>Metamonada</taxon>
        <taxon>Diplomonadida</taxon>
        <taxon>Hexamitidae</taxon>
        <taxon>Hexamitinae</taxon>
        <taxon>Hexamita</taxon>
    </lineage>
</organism>